<protein>
    <submittedName>
        <fullName evidence="1">Uncharacterized protein</fullName>
    </submittedName>
</protein>
<accession>A0ACB7T5W7</accession>
<gene>
    <name evidence="1" type="ORF">HPB50_019205</name>
</gene>
<proteinExistence type="predicted"/>
<reference evidence="1" key="1">
    <citation type="submission" date="2020-05" db="EMBL/GenBank/DDBJ databases">
        <title>Large-scale comparative analyses of tick genomes elucidate their genetic diversity and vector capacities.</title>
        <authorList>
            <person name="Jia N."/>
            <person name="Wang J."/>
            <person name="Shi W."/>
            <person name="Du L."/>
            <person name="Sun Y."/>
            <person name="Zhan W."/>
            <person name="Jiang J."/>
            <person name="Wang Q."/>
            <person name="Zhang B."/>
            <person name="Ji P."/>
            <person name="Sakyi L.B."/>
            <person name="Cui X."/>
            <person name="Yuan T."/>
            <person name="Jiang B."/>
            <person name="Yang W."/>
            <person name="Lam T.T.-Y."/>
            <person name="Chang Q."/>
            <person name="Ding S."/>
            <person name="Wang X."/>
            <person name="Zhu J."/>
            <person name="Ruan X."/>
            <person name="Zhao L."/>
            <person name="Wei J."/>
            <person name="Que T."/>
            <person name="Du C."/>
            <person name="Cheng J."/>
            <person name="Dai P."/>
            <person name="Han X."/>
            <person name="Huang E."/>
            <person name="Gao Y."/>
            <person name="Liu J."/>
            <person name="Shao H."/>
            <person name="Ye R."/>
            <person name="Li L."/>
            <person name="Wei W."/>
            <person name="Wang X."/>
            <person name="Wang C."/>
            <person name="Yang T."/>
            <person name="Huo Q."/>
            <person name="Li W."/>
            <person name="Guo W."/>
            <person name="Chen H."/>
            <person name="Zhou L."/>
            <person name="Ni X."/>
            <person name="Tian J."/>
            <person name="Zhou Y."/>
            <person name="Sheng Y."/>
            <person name="Liu T."/>
            <person name="Pan Y."/>
            <person name="Xia L."/>
            <person name="Li J."/>
            <person name="Zhao F."/>
            <person name="Cao W."/>
        </authorList>
    </citation>
    <scope>NUCLEOTIDE SEQUENCE</scope>
    <source>
        <strain evidence="1">Hyas-2018</strain>
    </source>
</reference>
<evidence type="ECO:0000313" key="1">
    <source>
        <dbReference type="EMBL" id="KAH6941511.1"/>
    </source>
</evidence>
<dbReference type="Proteomes" id="UP000821845">
    <property type="component" value="Chromosome 11"/>
</dbReference>
<evidence type="ECO:0000313" key="2">
    <source>
        <dbReference type="Proteomes" id="UP000821845"/>
    </source>
</evidence>
<keyword evidence="2" id="KW-1185">Reference proteome</keyword>
<name>A0ACB7T5W7_HYAAI</name>
<sequence length="315" mass="33429">MDVRGDLDLSIDANTAAVGVGVGEETQVVPGLQYPGCTLGRGIPGGPPVLGMWTPEVEPAELRAGACGDEVARSDNRSGVAQTPPPVAREAGPRQRLKWRPPPPPAKVEPPHTCKSFDPGNEKTVALVRWEPEPLSGIVLRQGEPGGGFRPDKRKASRLSRTKVGACIMSTLKRGCSFYSKPGLGCPPEYNSFAGGPGVAPSPWRNSGPRLVRAPGQPSLKWYNTMAETSEKNTPPPDASNLPVLSTPVDAARSTWDLPIAKAMSLATGAAPLLDQVAYPFRLSCVREMEAVGSGEVKLTPVYEHITAAHNCQDF</sequence>
<dbReference type="EMBL" id="CM023491">
    <property type="protein sequence ID" value="KAH6941511.1"/>
    <property type="molecule type" value="Genomic_DNA"/>
</dbReference>
<comment type="caution">
    <text evidence="1">The sequence shown here is derived from an EMBL/GenBank/DDBJ whole genome shotgun (WGS) entry which is preliminary data.</text>
</comment>
<organism evidence="1 2">
    <name type="scientific">Hyalomma asiaticum</name>
    <name type="common">Tick</name>
    <dbReference type="NCBI Taxonomy" id="266040"/>
    <lineage>
        <taxon>Eukaryota</taxon>
        <taxon>Metazoa</taxon>
        <taxon>Ecdysozoa</taxon>
        <taxon>Arthropoda</taxon>
        <taxon>Chelicerata</taxon>
        <taxon>Arachnida</taxon>
        <taxon>Acari</taxon>
        <taxon>Parasitiformes</taxon>
        <taxon>Ixodida</taxon>
        <taxon>Ixodoidea</taxon>
        <taxon>Ixodidae</taxon>
        <taxon>Hyalomminae</taxon>
        <taxon>Hyalomma</taxon>
    </lineage>
</organism>